<gene>
    <name evidence="8" type="ORF">OSB1V03_LOCUS4685</name>
</gene>
<dbReference type="GO" id="GO:0005576">
    <property type="term" value="C:extracellular region"/>
    <property type="evidence" value="ECO:0007669"/>
    <property type="project" value="TreeGrafter"/>
</dbReference>
<keyword evidence="3 7" id="KW-0378">Hydrolase</keyword>
<comment type="similarity">
    <text evidence="1 7">Belongs to the phospholipase B-like family.</text>
</comment>
<name>A0A7R9PX57_9ACAR</name>
<keyword evidence="6" id="KW-0325">Glycoprotein</keyword>
<proteinExistence type="inferred from homology"/>
<dbReference type="EC" id="3.1.1.-" evidence="7"/>
<keyword evidence="5 7" id="KW-0443">Lipid metabolism</keyword>
<keyword evidence="4 7" id="KW-0442">Lipid degradation</keyword>
<evidence type="ECO:0000256" key="7">
    <source>
        <dbReference type="RuleBase" id="RU364138"/>
    </source>
</evidence>
<dbReference type="PANTHER" id="PTHR12370:SF3">
    <property type="entry name" value="PHOSPHOLIPASE B-LIKE 2-RELATED"/>
    <property type="match status" value="1"/>
</dbReference>
<dbReference type="AlphaFoldDB" id="A0A7R9PX57"/>
<comment type="function">
    <text evidence="7">Putative phospholipase.</text>
</comment>
<protein>
    <recommendedName>
        <fullName evidence="7">Phospholipase B-like</fullName>
        <ecNumber evidence="7">3.1.1.-</ecNumber>
    </recommendedName>
</protein>
<dbReference type="EMBL" id="CAJPIZ010002191">
    <property type="protein sequence ID" value="CAG2104670.1"/>
    <property type="molecule type" value="Genomic_DNA"/>
</dbReference>
<dbReference type="InterPro" id="IPR007000">
    <property type="entry name" value="PLipase_B-like"/>
</dbReference>
<dbReference type="PANTHER" id="PTHR12370">
    <property type="entry name" value="PHOSPHOLIPASE B-RELATED"/>
    <property type="match status" value="1"/>
</dbReference>
<organism evidence="8">
    <name type="scientific">Medioppia subpectinata</name>
    <dbReference type="NCBI Taxonomy" id="1979941"/>
    <lineage>
        <taxon>Eukaryota</taxon>
        <taxon>Metazoa</taxon>
        <taxon>Ecdysozoa</taxon>
        <taxon>Arthropoda</taxon>
        <taxon>Chelicerata</taxon>
        <taxon>Arachnida</taxon>
        <taxon>Acari</taxon>
        <taxon>Acariformes</taxon>
        <taxon>Sarcoptiformes</taxon>
        <taxon>Oribatida</taxon>
        <taxon>Brachypylina</taxon>
        <taxon>Oppioidea</taxon>
        <taxon>Oppiidae</taxon>
        <taxon>Medioppia</taxon>
    </lineage>
</organism>
<sequence length="431" mass="49491">MKTEIKKYAKSDEYWHQIELSLIQLTGIEDGYRAARDGVQPLGARIDLSANGLLLLNLITELGELEQALNRTKKTFELSDGRCSAIVKVLEDGSDLFVSHNSWSGYSTMLRILKKYNLNYKNIAGQHISFSSYPGIIFSIDDYYLISSGLLVLETSIGNYNNSLWPKVVADKVVFEFIRNTVANRMARTGKEWSQIFAKFNSGTYNNQFMIIDYNKFEKGVKPSDLANDVLWIVEQIPGYIESADVTHVLREQHYWPSYNVPYFKSIYDMSDYTSQYIKYGDFFSYEKTARALIFRRDQNKVTDLDSLYKLMRYNDFKNDPLSRCNCSPPYTAEYAIAARCDLNDPNGRYPIDSLGFRSHGAIDVKLTNSDLFSRLEMIANSGPSYEEQPPFQWSNTRIVGVLHSGQPDTFKFPAVHVKWTPTLMHPISFR</sequence>
<dbReference type="GO" id="GO:0009395">
    <property type="term" value="P:phospholipid catabolic process"/>
    <property type="evidence" value="ECO:0007669"/>
    <property type="project" value="TreeGrafter"/>
</dbReference>
<dbReference type="Pfam" id="PF04916">
    <property type="entry name" value="Phospholip_B"/>
    <property type="match status" value="1"/>
</dbReference>
<dbReference type="Proteomes" id="UP000759131">
    <property type="component" value="Unassembled WGS sequence"/>
</dbReference>
<accession>A0A7R9PX57</accession>
<keyword evidence="2" id="KW-0732">Signal</keyword>
<dbReference type="Gene3D" id="3.60.60.30">
    <property type="match status" value="1"/>
</dbReference>
<dbReference type="OrthoDB" id="443524at2759"/>
<dbReference type="EMBL" id="OC856766">
    <property type="protein sequence ID" value="CAD7624240.1"/>
    <property type="molecule type" value="Genomic_DNA"/>
</dbReference>
<evidence type="ECO:0000313" key="9">
    <source>
        <dbReference type="Proteomes" id="UP000759131"/>
    </source>
</evidence>
<evidence type="ECO:0000313" key="8">
    <source>
        <dbReference type="EMBL" id="CAD7624240.1"/>
    </source>
</evidence>
<evidence type="ECO:0000256" key="6">
    <source>
        <dbReference type="ARBA" id="ARBA00023180"/>
    </source>
</evidence>
<evidence type="ECO:0000256" key="3">
    <source>
        <dbReference type="ARBA" id="ARBA00022801"/>
    </source>
</evidence>
<evidence type="ECO:0000256" key="1">
    <source>
        <dbReference type="ARBA" id="ARBA00007835"/>
    </source>
</evidence>
<evidence type="ECO:0000256" key="5">
    <source>
        <dbReference type="ARBA" id="ARBA00023098"/>
    </source>
</evidence>
<keyword evidence="9" id="KW-1185">Reference proteome</keyword>
<dbReference type="GO" id="GO:0004620">
    <property type="term" value="F:phospholipase activity"/>
    <property type="evidence" value="ECO:0007669"/>
    <property type="project" value="InterPro"/>
</dbReference>
<reference evidence="8" key="1">
    <citation type="submission" date="2020-11" db="EMBL/GenBank/DDBJ databases">
        <authorList>
            <person name="Tran Van P."/>
        </authorList>
    </citation>
    <scope>NUCLEOTIDE SEQUENCE</scope>
</reference>
<evidence type="ECO:0000256" key="2">
    <source>
        <dbReference type="ARBA" id="ARBA00022729"/>
    </source>
</evidence>
<evidence type="ECO:0000256" key="4">
    <source>
        <dbReference type="ARBA" id="ARBA00022963"/>
    </source>
</evidence>